<keyword evidence="2" id="KW-1133">Transmembrane helix</keyword>
<evidence type="ECO:0000313" key="4">
    <source>
        <dbReference type="Proteomes" id="UP000006607"/>
    </source>
</evidence>
<organism evidence="3 4">
    <name type="scientific">Bacillus cereus (strain VD014)</name>
    <dbReference type="NCBI Taxonomy" id="1053223"/>
    <lineage>
        <taxon>Bacteria</taxon>
        <taxon>Bacillati</taxon>
        <taxon>Bacillota</taxon>
        <taxon>Bacilli</taxon>
        <taxon>Bacillales</taxon>
        <taxon>Bacillaceae</taxon>
        <taxon>Bacillus</taxon>
        <taxon>Bacillus cereus group</taxon>
    </lineage>
</organism>
<evidence type="ECO:0000256" key="1">
    <source>
        <dbReference type="SAM" id="Coils"/>
    </source>
</evidence>
<keyword evidence="2" id="KW-0812">Transmembrane</keyword>
<dbReference type="EMBL" id="AHER01000061">
    <property type="protein sequence ID" value="EJR12420.1"/>
    <property type="molecule type" value="Genomic_DNA"/>
</dbReference>
<proteinExistence type="predicted"/>
<accession>A0A9W5K1U6</accession>
<keyword evidence="1" id="KW-0175">Coiled coil</keyword>
<evidence type="ECO:0000313" key="3">
    <source>
        <dbReference type="EMBL" id="EJR12420.1"/>
    </source>
</evidence>
<sequence>MIILIETQLIHFYKKQLSNFSLVFKRVVINLIIWFLFFIITGLYLLSLANEESFVSTFTFILSIFLINLIILYVFFIKPSNILAINEYKTKFRSTQWELFRMLLLKNFLFSSKLLGKENEEGNIKKLESLIALLQNRLDNNKEHSILGILGSNISTALIFFIPAWTAFNSQIFINNKLTVNQALIRIGALSLILVISTYFLFLLKSLFKDFNFFSTNKHITDLIDLLNQLKVILDNPDYFEKHHPARLEDLVENLINNYESNLENKKTFSFKEINLKNWYYFKFK</sequence>
<dbReference type="AlphaFoldDB" id="A0A9W5K1U6"/>
<reference evidence="3" key="1">
    <citation type="submission" date="2012-04" db="EMBL/GenBank/DDBJ databases">
        <title>The Genome Sequence of Bacillus cereus VD014.</title>
        <authorList>
            <consortium name="The Broad Institute Genome Sequencing Platform"/>
            <consortium name="The Broad Institute Genome Sequencing Center for Infectious Disease"/>
            <person name="Feldgarden M."/>
            <person name="Van der Auwera G.A."/>
            <person name="Mahillon J."/>
            <person name="Duprez V."/>
            <person name="Timmery S."/>
            <person name="Mattelet C."/>
            <person name="Dierick K."/>
            <person name="Sun M."/>
            <person name="Yu Z."/>
            <person name="Zhu L."/>
            <person name="Hu X."/>
            <person name="Shank E.B."/>
            <person name="Swiecicka I."/>
            <person name="Hansen B.M."/>
            <person name="Andrup L."/>
            <person name="Young S.K."/>
            <person name="Zeng Q."/>
            <person name="Gargeya S."/>
            <person name="Fitzgerald M."/>
            <person name="Haas B."/>
            <person name="Abouelleil A."/>
            <person name="Alvarado L."/>
            <person name="Arachchi H.M."/>
            <person name="Berlin A."/>
            <person name="Chapman S.B."/>
            <person name="Goldberg J."/>
            <person name="Griggs A."/>
            <person name="Gujja S."/>
            <person name="Hansen M."/>
            <person name="Howarth C."/>
            <person name="Imamovic A."/>
            <person name="Larimer J."/>
            <person name="McCowen C."/>
            <person name="Montmayeur A."/>
            <person name="Murphy C."/>
            <person name="Neiman D."/>
            <person name="Pearson M."/>
            <person name="Priest M."/>
            <person name="Roberts A."/>
            <person name="Saif S."/>
            <person name="Shea T."/>
            <person name="Sisk P."/>
            <person name="Sykes S."/>
            <person name="Wortman J."/>
            <person name="Nusbaum C."/>
            <person name="Birren B."/>
        </authorList>
    </citation>
    <scope>NUCLEOTIDE SEQUENCE</scope>
    <source>
        <strain evidence="3">VD014</strain>
    </source>
</reference>
<comment type="caution">
    <text evidence="3">The sequence shown here is derived from an EMBL/GenBank/DDBJ whole genome shotgun (WGS) entry which is preliminary data.</text>
</comment>
<protein>
    <submittedName>
        <fullName evidence="3">Uncharacterized protein</fullName>
    </submittedName>
</protein>
<feature type="transmembrane region" description="Helical" evidence="2">
    <location>
        <begin position="183"/>
        <end position="204"/>
    </location>
</feature>
<feature type="transmembrane region" description="Helical" evidence="2">
    <location>
        <begin position="146"/>
        <end position="168"/>
    </location>
</feature>
<feature type="coiled-coil region" evidence="1">
    <location>
        <begin position="117"/>
        <end position="144"/>
    </location>
</feature>
<feature type="transmembrane region" description="Helical" evidence="2">
    <location>
        <begin position="27"/>
        <end position="47"/>
    </location>
</feature>
<dbReference type="RefSeq" id="WP_002164328.1">
    <property type="nucleotide sequence ID" value="NZ_JH792026.1"/>
</dbReference>
<name>A0A9W5K1U6_BACC8</name>
<evidence type="ECO:0000256" key="2">
    <source>
        <dbReference type="SAM" id="Phobius"/>
    </source>
</evidence>
<gene>
    <name evidence="3" type="ORF">IIA_05613</name>
</gene>
<keyword evidence="2" id="KW-0472">Membrane</keyword>
<feature type="transmembrane region" description="Helical" evidence="2">
    <location>
        <begin position="53"/>
        <end position="76"/>
    </location>
</feature>
<dbReference type="Proteomes" id="UP000006607">
    <property type="component" value="Unassembled WGS sequence"/>
</dbReference>